<dbReference type="EMBL" id="CP106735">
    <property type="protein sequence ID" value="UXX80554.1"/>
    <property type="molecule type" value="Genomic_DNA"/>
</dbReference>
<dbReference type="Proteomes" id="UP001062165">
    <property type="component" value="Chromosome"/>
</dbReference>
<name>A0ABY6D430_9BACT</name>
<evidence type="ECO:0000313" key="1">
    <source>
        <dbReference type="EMBL" id="UXX80554.1"/>
    </source>
</evidence>
<organism evidence="1 2">
    <name type="scientific">Reichenbachiella carrageenanivorans</name>
    <dbReference type="NCBI Taxonomy" id="2979869"/>
    <lineage>
        <taxon>Bacteria</taxon>
        <taxon>Pseudomonadati</taxon>
        <taxon>Bacteroidota</taxon>
        <taxon>Cytophagia</taxon>
        <taxon>Cytophagales</taxon>
        <taxon>Reichenbachiellaceae</taxon>
        <taxon>Reichenbachiella</taxon>
    </lineage>
</organism>
<protein>
    <submittedName>
        <fullName evidence="1">Uncharacterized protein</fullName>
    </submittedName>
</protein>
<reference evidence="1" key="1">
    <citation type="submission" date="2022-10" db="EMBL/GenBank/DDBJ databases">
        <title>Comparative genomics and taxonomic characterization of three novel marine species of genus Reichenbachiella exhibiting antioxidant and polysaccharide degradation activities.</title>
        <authorList>
            <person name="Muhammad N."/>
            <person name="Lee Y.-J."/>
            <person name="Ko J."/>
            <person name="Kim S.-G."/>
        </authorList>
    </citation>
    <scope>NUCLEOTIDE SEQUENCE</scope>
    <source>
        <strain evidence="1">Wsw4-B4</strain>
    </source>
</reference>
<dbReference type="RefSeq" id="WP_263052284.1">
    <property type="nucleotide sequence ID" value="NZ_CP106735.1"/>
</dbReference>
<sequence>MANINVTMTVDTAALASGSTPAQACALHDSAGDPDGSTDFTINAKHGDTVTFNIKAKDNTTPVAYSAFRYEGGTDGVFNPLPSSSNAWVGTVAGISGESENYYIDFVSNGNPYTLDPALDVDT</sequence>
<accession>A0ABY6D430</accession>
<keyword evidence="2" id="KW-1185">Reference proteome</keyword>
<evidence type="ECO:0000313" key="2">
    <source>
        <dbReference type="Proteomes" id="UP001062165"/>
    </source>
</evidence>
<gene>
    <name evidence="1" type="ORF">N7E81_05505</name>
</gene>
<proteinExistence type="predicted"/>